<organism evidence="3 4">
    <name type="scientific">Mycoplasma anserisalpingitidis</name>
    <dbReference type="NCBI Taxonomy" id="519450"/>
    <lineage>
        <taxon>Bacteria</taxon>
        <taxon>Bacillati</taxon>
        <taxon>Mycoplasmatota</taxon>
        <taxon>Mollicutes</taxon>
        <taxon>Mycoplasmataceae</taxon>
        <taxon>Mycoplasma</taxon>
    </lineage>
</organism>
<evidence type="ECO:0000256" key="1">
    <source>
        <dbReference type="SAM" id="Coils"/>
    </source>
</evidence>
<keyword evidence="2" id="KW-0472">Membrane</keyword>
<keyword evidence="1" id="KW-0175">Coiled coil</keyword>
<accession>A0A5B8K6E7</accession>
<evidence type="ECO:0000313" key="3">
    <source>
        <dbReference type="EMBL" id="QDY88615.1"/>
    </source>
</evidence>
<protein>
    <recommendedName>
        <fullName evidence="5">Membrane protein P80</fullName>
    </recommendedName>
</protein>
<feature type="coiled-coil region" evidence="1">
    <location>
        <begin position="455"/>
        <end position="482"/>
    </location>
</feature>
<dbReference type="Proteomes" id="UP000317512">
    <property type="component" value="Chromosome"/>
</dbReference>
<evidence type="ECO:0008006" key="5">
    <source>
        <dbReference type="Google" id="ProtNLM"/>
    </source>
</evidence>
<dbReference type="NCBIfam" id="NF045833">
    <property type="entry name" value="P80_membrane"/>
    <property type="match status" value="1"/>
</dbReference>
<dbReference type="AlphaFoldDB" id="A0A5B8K6E7"/>
<dbReference type="RefSeq" id="WP_146309068.1">
    <property type="nucleotide sequence ID" value="NZ_CP041663.1"/>
</dbReference>
<proteinExistence type="predicted"/>
<keyword evidence="2" id="KW-1133">Transmembrane helix</keyword>
<dbReference type="OrthoDB" id="393362at2"/>
<evidence type="ECO:0000313" key="4">
    <source>
        <dbReference type="Proteomes" id="UP000317512"/>
    </source>
</evidence>
<keyword evidence="2" id="KW-0812">Transmembrane</keyword>
<reference evidence="4" key="1">
    <citation type="submission" date="2019-07" db="EMBL/GenBank/DDBJ databases">
        <title>Complete genome sequences of three Mycoplasma sp. 1220 strains.</title>
        <authorList>
            <person name="Grozner D."/>
            <person name="Forro B."/>
            <person name="Kovacs A.B."/>
            <person name="Marton S."/>
            <person name="Banyai K."/>
            <person name="Kreizinger Z."/>
            <person name="Sulyok K.M."/>
            <person name="Gyuranecz M."/>
        </authorList>
    </citation>
    <scope>NUCLEOTIDE SEQUENCE [LARGE SCALE GENOMIC DNA]</scope>
    <source>
        <strain evidence="4">MYCAV93</strain>
    </source>
</reference>
<gene>
    <name evidence="3" type="ORF">FOY43_03050</name>
</gene>
<dbReference type="EMBL" id="CP041663">
    <property type="protein sequence ID" value="QDY88615.1"/>
    <property type="molecule type" value="Genomic_DNA"/>
</dbReference>
<sequence length="727" mass="83781">MAKKQKSFFEKLAEKNDKHLERTKPKIIKKRNTKAYVILGLLGVVVATSIAVPVTVNTVKVNYTPALSDSDKVLEFVKPDDSKTPINVEDILGKLEANKNINSENTEKIYKEAIFYLYEKEVKASKEFQRLWNESLYAGDTERTDIALKSLDEVRKEQENKIKDLKRQIQAGYGFDNWEKQFNSVITSEEYGNATSEQQAVDYLIIKAIEKDALRKFTIESSTNSYFKSQNDVNRVAMRDIYYVDENNNNVVDEATGKPKIMFQKGEKVFPQFIEGKNYFIDKNSNKITLLKSSSFVTENWDTILDYFTEFDKLNKNYVVSTFTIPGVLENSVTGSFKVDKQQYLQFLINSLINDELIPNYTLIQKFDKLEYYLLENNLISNSAKSNYENYLKLLSIDDSEVKNNLGSLGVQNYLTLAKNKDMAYALSTMTEIFENKDSKLPFVNLNTLFEFKFAQKTELRIENLKNEIKELKESVEYKNGSREEKNIIKNKIIDKASEIISIMEGEITSMSDLEFNQQINELYNKVLSVSVNSKNFYSIVYSIDGMDKAKLIPTSKGLTIFKFDEVTDYDHLMKLVKYDLNAVANDKTPYFNSLNIINGDLENKNVVLNKMLEDNNFKEYLKSDKRLSSNNSQFTDEDIKNTIVSNDILINGDKQAEVINIYSKVNDWIKELVNKGSVYNISLVNGKVYIDYDKTSGKPNLSEKEFGEILYHQLNNYLNVDKGENE</sequence>
<feature type="transmembrane region" description="Helical" evidence="2">
    <location>
        <begin position="35"/>
        <end position="56"/>
    </location>
</feature>
<name>A0A5B8K6E7_9MOLU</name>
<evidence type="ECO:0000256" key="2">
    <source>
        <dbReference type="SAM" id="Phobius"/>
    </source>
</evidence>